<feature type="region of interest" description="Disordered" evidence="5">
    <location>
        <begin position="735"/>
        <end position="805"/>
    </location>
</feature>
<feature type="region of interest" description="Disordered" evidence="5">
    <location>
        <begin position="676"/>
        <end position="706"/>
    </location>
</feature>
<reference evidence="7" key="1">
    <citation type="submission" date="2019-11" db="EMBL/GenBank/DDBJ databases">
        <authorList>
            <person name="Liu Y."/>
            <person name="Hou J."/>
            <person name="Li T.-Q."/>
            <person name="Guan C.-H."/>
            <person name="Wu X."/>
            <person name="Wu H.-Z."/>
            <person name="Ling F."/>
            <person name="Zhang R."/>
            <person name="Shi X.-G."/>
            <person name="Ren J.-P."/>
            <person name="Chen E.-F."/>
            <person name="Sun J.-M."/>
        </authorList>
    </citation>
    <scope>NUCLEOTIDE SEQUENCE</scope>
    <source>
        <strain evidence="7">Adult_tree_wgs_1</strain>
        <tissue evidence="7">Leaves</tissue>
    </source>
</reference>
<name>A0A834HCG4_RHOSS</name>
<evidence type="ECO:0000256" key="5">
    <source>
        <dbReference type="SAM" id="MobiDB-lite"/>
    </source>
</evidence>
<keyword evidence="1" id="KW-0479">Metal-binding</keyword>
<dbReference type="GO" id="GO:0008270">
    <property type="term" value="F:zinc ion binding"/>
    <property type="evidence" value="ECO:0007669"/>
    <property type="project" value="UniProtKB-KW"/>
</dbReference>
<proteinExistence type="predicted"/>
<dbReference type="OrthoDB" id="10263264at2759"/>
<dbReference type="GO" id="GO:0000785">
    <property type="term" value="C:chromatin"/>
    <property type="evidence" value="ECO:0007669"/>
    <property type="project" value="TreeGrafter"/>
</dbReference>
<dbReference type="Gene3D" id="3.30.40.10">
    <property type="entry name" value="Zinc/RING finger domain, C3HC4 (zinc finger)"/>
    <property type="match status" value="1"/>
</dbReference>
<evidence type="ECO:0000313" key="8">
    <source>
        <dbReference type="Proteomes" id="UP000626092"/>
    </source>
</evidence>
<sequence>MAGATINSMSAAAAEAAGVNIAAGSTLTPSVVNTFRIAAVADRLALHVWASHKIDAVEFFNLCLSLARGIDYAVANSEIPGRVKDLPRLLKQVCEQNTDALLQAAIMVLMISVKNACKSGWFPTEDSAELLTLADEIGSNFCTVRDMNTEASNSLDIISTVMARFYPRMKMGQILAFLEVKPGYGTYVIDFHISKTSKPSAEERIRLFVAQTDNVDTSSCIITPLQVNFLLNGKGVDNRTNLKTVGVDVTAPQVPTVVTQMLKFGTNLLQAVGQFNGSYIIVVAYMSVISNPEHPALQDYVHPAVAASDTDTEIIEGPSRISLNCPIRKQTSSEVRNSFRRIKTPVKGHSCKHLQCFDFDNFVDINSRNPSWRCPRCNQSVCFVDIRVDGNMILKEVGENVVDVIISADGSWNPVLETNDNTDQPHDKSRNCQQDEPFQQEADLPSDVMDLTVGDDVMDLEHMYKTADTKPNTANLQSQSTIGDVMNPLGMNNTSELNQNAVAPIDDDSWSRIFLSTYASGALSAGGISGSAPASNFMQSPVLTDAVSPALNREPETFCESALVPTSTPPSQFSALSHLPLHSQLGPYMATNEYGRISSITRQHHVNRSPVAVQALPAHHQSSLPQPRSVSNSLIPQGPALVYQTPAITSVADGFNTVSSPIERQQFSRVNLSPIQRPQMTSPSLPTHPAPHNWSRQNPSFNSSQAAPHIGAFRASSGPMSEHQNVRQQQPLNLRVPHGMGQSPSPIRPSSQSSLNLPRNHIPQGGGTQSSQRMMGSAQQSGQVTRHPPSVPVPLQPTRASPPSFPMNPVNPSRFSASVRDQRVNPGGTLQSAPRTDSLADLPADQNWRPAGRMRGSLSGRAYSEALSQIIQPTPPVQAAPRPALNITSPPPGIPAPLHVLMANNRNAGALASQPVNRSPTESTSFAASTGVLPEVSSGMQGMQ</sequence>
<dbReference type="PANTHER" id="PTHR10782">
    <property type="entry name" value="ZINC FINGER MIZ DOMAIN-CONTAINING PROTEIN"/>
    <property type="match status" value="1"/>
</dbReference>
<feature type="compositionally biased region" description="Low complexity" evidence="5">
    <location>
        <begin position="742"/>
        <end position="754"/>
    </location>
</feature>
<dbReference type="Proteomes" id="UP000626092">
    <property type="component" value="Unassembled WGS sequence"/>
</dbReference>
<evidence type="ECO:0000313" key="7">
    <source>
        <dbReference type="EMBL" id="KAF7150632.1"/>
    </source>
</evidence>
<dbReference type="InterPro" id="IPR004181">
    <property type="entry name" value="Znf_MIZ"/>
</dbReference>
<feature type="compositionally biased region" description="Polar residues" evidence="5">
    <location>
        <begin position="769"/>
        <end position="784"/>
    </location>
</feature>
<keyword evidence="8" id="KW-1185">Reference proteome</keyword>
<dbReference type="Pfam" id="PF02891">
    <property type="entry name" value="zf-MIZ"/>
    <property type="match status" value="1"/>
</dbReference>
<evidence type="ECO:0000256" key="3">
    <source>
        <dbReference type="ARBA" id="ARBA00022833"/>
    </source>
</evidence>
<feature type="compositionally biased region" description="Polar residues" evidence="5">
    <location>
        <begin position="694"/>
        <end position="706"/>
    </location>
</feature>
<keyword evidence="3" id="KW-0862">Zinc</keyword>
<feature type="compositionally biased region" description="Polar residues" evidence="5">
    <location>
        <begin position="914"/>
        <end position="928"/>
    </location>
</feature>
<feature type="region of interest" description="Disordered" evidence="5">
    <location>
        <begin position="912"/>
        <end position="944"/>
    </location>
</feature>
<feature type="domain" description="SP-RING-type" evidence="6">
    <location>
        <begin position="310"/>
        <end position="403"/>
    </location>
</feature>
<comment type="caution">
    <text evidence="7">The sequence shown here is derived from an EMBL/GenBank/DDBJ whole genome shotgun (WGS) entry which is preliminary data.</text>
</comment>
<dbReference type="GO" id="GO:0061665">
    <property type="term" value="F:SUMO ligase activity"/>
    <property type="evidence" value="ECO:0007669"/>
    <property type="project" value="TreeGrafter"/>
</dbReference>
<dbReference type="PANTHER" id="PTHR10782:SF4">
    <property type="entry name" value="TONALLI, ISOFORM E"/>
    <property type="match status" value="1"/>
</dbReference>
<feature type="compositionally biased region" description="Polar residues" evidence="5">
    <location>
        <begin position="676"/>
        <end position="685"/>
    </location>
</feature>
<evidence type="ECO:0000259" key="6">
    <source>
        <dbReference type="PROSITE" id="PS51044"/>
    </source>
</evidence>
<evidence type="ECO:0000256" key="4">
    <source>
        <dbReference type="PROSITE-ProRule" id="PRU00452"/>
    </source>
</evidence>
<feature type="region of interest" description="Disordered" evidence="5">
    <location>
        <begin position="413"/>
        <end position="442"/>
    </location>
</feature>
<dbReference type="AlphaFoldDB" id="A0A834HCG4"/>
<accession>A0A834HCG4</accession>
<dbReference type="GO" id="GO:0016925">
    <property type="term" value="P:protein sumoylation"/>
    <property type="evidence" value="ECO:0007669"/>
    <property type="project" value="TreeGrafter"/>
</dbReference>
<organism evidence="7 8">
    <name type="scientific">Rhododendron simsii</name>
    <name type="common">Sims's rhododendron</name>
    <dbReference type="NCBI Taxonomy" id="118357"/>
    <lineage>
        <taxon>Eukaryota</taxon>
        <taxon>Viridiplantae</taxon>
        <taxon>Streptophyta</taxon>
        <taxon>Embryophyta</taxon>
        <taxon>Tracheophyta</taxon>
        <taxon>Spermatophyta</taxon>
        <taxon>Magnoliopsida</taxon>
        <taxon>eudicotyledons</taxon>
        <taxon>Gunneridae</taxon>
        <taxon>Pentapetalae</taxon>
        <taxon>asterids</taxon>
        <taxon>Ericales</taxon>
        <taxon>Ericaceae</taxon>
        <taxon>Ericoideae</taxon>
        <taxon>Rhodoreae</taxon>
        <taxon>Rhododendron</taxon>
    </lineage>
</organism>
<dbReference type="CDD" id="cd16650">
    <property type="entry name" value="SP-RING_PIAS-like"/>
    <property type="match status" value="1"/>
</dbReference>
<dbReference type="InterPro" id="IPR013083">
    <property type="entry name" value="Znf_RING/FYVE/PHD"/>
</dbReference>
<evidence type="ECO:0000256" key="2">
    <source>
        <dbReference type="ARBA" id="ARBA00022771"/>
    </source>
</evidence>
<keyword evidence="2 4" id="KW-0863">Zinc-finger</keyword>
<protein>
    <recommendedName>
        <fullName evidence="6">SP-RING-type domain-containing protein</fullName>
    </recommendedName>
</protein>
<feature type="region of interest" description="Disordered" evidence="5">
    <location>
        <begin position="824"/>
        <end position="852"/>
    </location>
</feature>
<gene>
    <name evidence="7" type="ORF">RHSIM_Rhsim02G0236100</name>
</gene>
<dbReference type="PROSITE" id="PS51044">
    <property type="entry name" value="ZF_SP_RING"/>
    <property type="match status" value="1"/>
</dbReference>
<dbReference type="EMBL" id="WJXA01000002">
    <property type="protein sequence ID" value="KAF7150632.1"/>
    <property type="molecule type" value="Genomic_DNA"/>
</dbReference>
<evidence type="ECO:0000256" key="1">
    <source>
        <dbReference type="ARBA" id="ARBA00022723"/>
    </source>
</evidence>